<evidence type="ECO:0000313" key="2">
    <source>
        <dbReference type="EMBL" id="SFF73277.1"/>
    </source>
</evidence>
<gene>
    <name evidence="2" type="ORF">SAMN02787118_111163</name>
</gene>
<evidence type="ECO:0000313" key="3">
    <source>
        <dbReference type="Proteomes" id="UP000181942"/>
    </source>
</evidence>
<dbReference type="EMBL" id="FONR01000011">
    <property type="protein sequence ID" value="SFF73277.1"/>
    <property type="molecule type" value="Genomic_DNA"/>
</dbReference>
<feature type="compositionally biased region" description="Basic and acidic residues" evidence="1">
    <location>
        <begin position="71"/>
        <end position="86"/>
    </location>
</feature>
<accession>A0A1I2L739</accession>
<protein>
    <recommendedName>
        <fullName evidence="4">Antitoxin of type II TA system, VapB</fullName>
    </recommendedName>
</protein>
<organism evidence="2 3">
    <name type="scientific">Streptomyces mirabilis</name>
    <dbReference type="NCBI Taxonomy" id="68239"/>
    <lineage>
        <taxon>Bacteria</taxon>
        <taxon>Bacillati</taxon>
        <taxon>Actinomycetota</taxon>
        <taxon>Actinomycetes</taxon>
        <taxon>Kitasatosporales</taxon>
        <taxon>Streptomycetaceae</taxon>
        <taxon>Streptomyces</taxon>
    </lineage>
</organism>
<dbReference type="AlphaFoldDB" id="A0A1I2L739"/>
<evidence type="ECO:0000256" key="1">
    <source>
        <dbReference type="SAM" id="MobiDB-lite"/>
    </source>
</evidence>
<proteinExistence type="predicted"/>
<name>A0A1I2L739_9ACTN</name>
<reference evidence="2 3" key="1">
    <citation type="submission" date="2016-10" db="EMBL/GenBank/DDBJ databases">
        <authorList>
            <person name="de Groot N.N."/>
        </authorList>
    </citation>
    <scope>NUCLEOTIDE SEQUENCE [LARGE SCALE GENOMIC DNA]</scope>
    <source>
        <strain evidence="2 3">OK461</strain>
    </source>
</reference>
<sequence length="86" mass="9316">MKDGSGSRRRLRGKPLRGATLAKVTISLDSDLAIEVMLRSGTRSPQDAVELIVLDYLATSRRTEALTGDAADQHRLADRQPGPEEG</sequence>
<dbReference type="Proteomes" id="UP000181942">
    <property type="component" value="Unassembled WGS sequence"/>
</dbReference>
<evidence type="ECO:0008006" key="4">
    <source>
        <dbReference type="Google" id="ProtNLM"/>
    </source>
</evidence>
<feature type="region of interest" description="Disordered" evidence="1">
    <location>
        <begin position="64"/>
        <end position="86"/>
    </location>
</feature>